<name>A0ACB8SX38_9AGAM</name>
<reference evidence="1" key="1">
    <citation type="submission" date="2021-03" db="EMBL/GenBank/DDBJ databases">
        <authorList>
            <consortium name="DOE Joint Genome Institute"/>
            <person name="Ahrendt S."/>
            <person name="Looney B.P."/>
            <person name="Miyauchi S."/>
            <person name="Morin E."/>
            <person name="Drula E."/>
            <person name="Courty P.E."/>
            <person name="Chicoki N."/>
            <person name="Fauchery L."/>
            <person name="Kohler A."/>
            <person name="Kuo A."/>
            <person name="Labutti K."/>
            <person name="Pangilinan J."/>
            <person name="Lipzen A."/>
            <person name="Riley R."/>
            <person name="Andreopoulos W."/>
            <person name="He G."/>
            <person name="Johnson J."/>
            <person name="Barry K.W."/>
            <person name="Grigoriev I.V."/>
            <person name="Nagy L."/>
            <person name="Hibbett D."/>
            <person name="Henrissat B."/>
            <person name="Matheny P.B."/>
            <person name="Labbe J."/>
            <person name="Martin F."/>
        </authorList>
    </citation>
    <scope>NUCLEOTIDE SEQUENCE</scope>
    <source>
        <strain evidence="1">HHB10654</strain>
    </source>
</reference>
<evidence type="ECO:0000313" key="1">
    <source>
        <dbReference type="EMBL" id="KAI0060510.1"/>
    </source>
</evidence>
<organism evidence="1 2">
    <name type="scientific">Artomyces pyxidatus</name>
    <dbReference type="NCBI Taxonomy" id="48021"/>
    <lineage>
        <taxon>Eukaryota</taxon>
        <taxon>Fungi</taxon>
        <taxon>Dikarya</taxon>
        <taxon>Basidiomycota</taxon>
        <taxon>Agaricomycotina</taxon>
        <taxon>Agaricomycetes</taxon>
        <taxon>Russulales</taxon>
        <taxon>Auriscalpiaceae</taxon>
        <taxon>Artomyces</taxon>
    </lineage>
</organism>
<proteinExistence type="predicted"/>
<dbReference type="EMBL" id="MU277218">
    <property type="protein sequence ID" value="KAI0060510.1"/>
    <property type="molecule type" value="Genomic_DNA"/>
</dbReference>
<sequence>MSKAIVVGDDWYVSLLFLRINEWNCPRSGSQSGPHDLSTANHPDRITALAFLDVPVHNPDDFCALVESVLEMAGCKHTVMMDVFEAEDVKTIPEDSAEVEQPVLFAACNQDAVRLLVHGCFAASPRGPVTTLDFDAS</sequence>
<evidence type="ECO:0000313" key="2">
    <source>
        <dbReference type="Proteomes" id="UP000814140"/>
    </source>
</evidence>
<reference evidence="1" key="2">
    <citation type="journal article" date="2022" name="New Phytol.">
        <title>Evolutionary transition to the ectomycorrhizal habit in the genomes of a hyperdiverse lineage of mushroom-forming fungi.</title>
        <authorList>
            <person name="Looney B."/>
            <person name="Miyauchi S."/>
            <person name="Morin E."/>
            <person name="Drula E."/>
            <person name="Courty P.E."/>
            <person name="Kohler A."/>
            <person name="Kuo A."/>
            <person name="LaButti K."/>
            <person name="Pangilinan J."/>
            <person name="Lipzen A."/>
            <person name="Riley R."/>
            <person name="Andreopoulos W."/>
            <person name="He G."/>
            <person name="Johnson J."/>
            <person name="Nolan M."/>
            <person name="Tritt A."/>
            <person name="Barry K.W."/>
            <person name="Grigoriev I.V."/>
            <person name="Nagy L.G."/>
            <person name="Hibbett D."/>
            <person name="Henrissat B."/>
            <person name="Matheny P.B."/>
            <person name="Labbe J."/>
            <person name="Martin F.M."/>
        </authorList>
    </citation>
    <scope>NUCLEOTIDE SEQUENCE</scope>
    <source>
        <strain evidence="1">HHB10654</strain>
    </source>
</reference>
<protein>
    <submittedName>
        <fullName evidence="1">Uncharacterized protein</fullName>
    </submittedName>
</protein>
<keyword evidence="2" id="KW-1185">Reference proteome</keyword>
<comment type="caution">
    <text evidence="1">The sequence shown here is derived from an EMBL/GenBank/DDBJ whole genome shotgun (WGS) entry which is preliminary data.</text>
</comment>
<dbReference type="Proteomes" id="UP000814140">
    <property type="component" value="Unassembled WGS sequence"/>
</dbReference>
<gene>
    <name evidence="1" type="ORF">BV25DRAFT_1917610</name>
</gene>
<accession>A0ACB8SX38</accession>